<reference evidence="2 3" key="1">
    <citation type="submission" date="2018-11" db="EMBL/GenBank/DDBJ databases">
        <title>Photobacterium sp. BEI247 sp. nov., a marine bacterium isolated from Yongle Blue Hole in the South China Sea.</title>
        <authorList>
            <person name="Wang X."/>
        </authorList>
    </citation>
    <scope>NUCLEOTIDE SEQUENCE [LARGE SCALE GENOMIC DNA]</scope>
    <source>
        <strain evidence="3">BEI247</strain>
    </source>
</reference>
<feature type="domain" description="LssY-like C-terminal" evidence="1">
    <location>
        <begin position="69"/>
        <end position="230"/>
    </location>
</feature>
<dbReference type="Proteomes" id="UP000287563">
    <property type="component" value="Unassembled WGS sequence"/>
</dbReference>
<keyword evidence="3" id="KW-1185">Reference proteome</keyword>
<name>A0A444JR09_9GAMM</name>
<gene>
    <name evidence="2" type="ORF">EDI28_09210</name>
</gene>
<evidence type="ECO:0000313" key="2">
    <source>
        <dbReference type="EMBL" id="RWX55534.1"/>
    </source>
</evidence>
<protein>
    <recommendedName>
        <fullName evidence="1">LssY-like C-terminal domain-containing protein</fullName>
    </recommendedName>
</protein>
<proteinExistence type="predicted"/>
<dbReference type="EMBL" id="RJLM01000003">
    <property type="protein sequence ID" value="RWX55534.1"/>
    <property type="molecule type" value="Genomic_DNA"/>
</dbReference>
<sequence length="243" mass="28030">MISLMLYRSKSWKKWLNISVCWLVVMLGANYYHFFVGDAYAFGAKEITNTKQSLPELDYTVYPGLAPVYQAQPINIVVVGSTPQKLMDELGWIENKTFSRDDVTFSRYLSLLSKELPPISDLYWDRQPQWYAYQLAGDLINRKHIRWWYAGKEAQSKKEIWVGSVSYDNALKLAHYKGIITILHAIDPDIDMERDKVAESASEAGWAVQYKQLGKPVAYSKSRHYFSDGRVVVLSKKKSINKI</sequence>
<comment type="caution">
    <text evidence="2">The sequence shown here is derived from an EMBL/GenBank/DDBJ whole genome shotgun (WGS) entry which is preliminary data.</text>
</comment>
<organism evidence="2 3">
    <name type="scientific">Photobacterium chitinilyticum</name>
    <dbReference type="NCBI Taxonomy" id="2485123"/>
    <lineage>
        <taxon>Bacteria</taxon>
        <taxon>Pseudomonadati</taxon>
        <taxon>Pseudomonadota</taxon>
        <taxon>Gammaproteobacteria</taxon>
        <taxon>Vibrionales</taxon>
        <taxon>Vibrionaceae</taxon>
        <taxon>Photobacterium</taxon>
    </lineage>
</organism>
<accession>A0A444JR09</accession>
<evidence type="ECO:0000313" key="3">
    <source>
        <dbReference type="Proteomes" id="UP000287563"/>
    </source>
</evidence>
<dbReference type="Pfam" id="PF14067">
    <property type="entry name" value="LssY_C"/>
    <property type="match status" value="1"/>
</dbReference>
<dbReference type="InterPro" id="IPR025902">
    <property type="entry name" value="LssY-like-C_dom"/>
</dbReference>
<dbReference type="OrthoDB" id="948134at2"/>
<evidence type="ECO:0000259" key="1">
    <source>
        <dbReference type="Pfam" id="PF14067"/>
    </source>
</evidence>
<dbReference type="AlphaFoldDB" id="A0A444JR09"/>